<comment type="similarity">
    <text evidence="1">Belongs to the LysR transcriptional regulatory family.</text>
</comment>
<dbReference type="PROSITE" id="PS50931">
    <property type="entry name" value="HTH_LYSR"/>
    <property type="match status" value="1"/>
</dbReference>
<dbReference type="EMBL" id="SRPG01000072">
    <property type="protein sequence ID" value="TGN61755.1"/>
    <property type="molecule type" value="Genomic_DNA"/>
</dbReference>
<organism evidence="6 7">
    <name type="scientific">Paracoccus liaowanqingii</name>
    <dbReference type="NCBI Taxonomy" id="2560053"/>
    <lineage>
        <taxon>Bacteria</taxon>
        <taxon>Pseudomonadati</taxon>
        <taxon>Pseudomonadota</taxon>
        <taxon>Alphaproteobacteria</taxon>
        <taxon>Rhodobacterales</taxon>
        <taxon>Paracoccaceae</taxon>
        <taxon>Paracoccus</taxon>
    </lineage>
</organism>
<evidence type="ECO:0000259" key="5">
    <source>
        <dbReference type="PROSITE" id="PS50931"/>
    </source>
</evidence>
<evidence type="ECO:0000256" key="1">
    <source>
        <dbReference type="ARBA" id="ARBA00009437"/>
    </source>
</evidence>
<dbReference type="GO" id="GO:0043565">
    <property type="term" value="F:sequence-specific DNA binding"/>
    <property type="evidence" value="ECO:0007669"/>
    <property type="project" value="TreeGrafter"/>
</dbReference>
<dbReference type="InterPro" id="IPR036388">
    <property type="entry name" value="WH-like_DNA-bd_sf"/>
</dbReference>
<evidence type="ECO:0000313" key="7">
    <source>
        <dbReference type="Proteomes" id="UP000297972"/>
    </source>
</evidence>
<evidence type="ECO:0000256" key="3">
    <source>
        <dbReference type="ARBA" id="ARBA00023125"/>
    </source>
</evidence>
<feature type="domain" description="HTH lysR-type" evidence="5">
    <location>
        <begin position="1"/>
        <end position="59"/>
    </location>
</feature>
<keyword evidence="4" id="KW-0804">Transcription</keyword>
<keyword evidence="7" id="KW-1185">Reference proteome</keyword>
<name>A0A4Z1CLQ3_9RHOB</name>
<comment type="caution">
    <text evidence="6">The sequence shown here is derived from an EMBL/GenBank/DDBJ whole genome shotgun (WGS) entry which is preliminary data.</text>
</comment>
<accession>A0A4Z1CLQ3</accession>
<evidence type="ECO:0000256" key="2">
    <source>
        <dbReference type="ARBA" id="ARBA00023015"/>
    </source>
</evidence>
<dbReference type="GO" id="GO:0006351">
    <property type="term" value="P:DNA-templated transcription"/>
    <property type="evidence" value="ECO:0007669"/>
    <property type="project" value="TreeGrafter"/>
</dbReference>
<reference evidence="6 7" key="1">
    <citation type="submission" date="2019-03" db="EMBL/GenBank/DDBJ databases">
        <authorList>
            <person name="Li J."/>
        </authorList>
    </citation>
    <scope>NUCLEOTIDE SEQUENCE [LARGE SCALE GENOMIC DNA]</scope>
    <source>
        <strain evidence="6 7">3058</strain>
    </source>
</reference>
<keyword evidence="3" id="KW-0238">DNA-binding</keyword>
<dbReference type="InterPro" id="IPR000847">
    <property type="entry name" value="LysR_HTH_N"/>
</dbReference>
<dbReference type="PANTHER" id="PTHR30537:SF5">
    <property type="entry name" value="HTH-TYPE TRANSCRIPTIONAL ACTIVATOR TTDR-RELATED"/>
    <property type="match status" value="1"/>
</dbReference>
<dbReference type="InterPro" id="IPR058163">
    <property type="entry name" value="LysR-type_TF_proteobact-type"/>
</dbReference>
<dbReference type="AlphaFoldDB" id="A0A4Z1CLQ3"/>
<dbReference type="OrthoDB" id="9813056at2"/>
<evidence type="ECO:0000256" key="4">
    <source>
        <dbReference type="ARBA" id="ARBA00023163"/>
    </source>
</evidence>
<dbReference type="Pfam" id="PF00126">
    <property type="entry name" value="HTH_1"/>
    <property type="match status" value="1"/>
</dbReference>
<gene>
    <name evidence="6" type="ORF">E4L95_09320</name>
</gene>
<dbReference type="SUPFAM" id="SSF46785">
    <property type="entry name" value="Winged helix' DNA-binding domain"/>
    <property type="match status" value="1"/>
</dbReference>
<dbReference type="Proteomes" id="UP000297972">
    <property type="component" value="Unassembled WGS sequence"/>
</dbReference>
<protein>
    <submittedName>
        <fullName evidence="6">LysR family transcriptional regulator</fullName>
    </submittedName>
</protein>
<sequence length="297" mass="32441">MDTLEAMSLLLETVDAGSFSAAARRRAMSVATLTRKVDKLEKHLKSVLLIRSTRRLTLTDVGERYVAAARIILNKVKEIECDAAGEFVEPIGHLVISAPRMFGRLHILPIIADFIRLHDGISVDLQLNDNNVDLTSGAADLAIRIGVLPDSSLIATHLGFMRSVTVASPELLSRFPMPQHPIDLSRLPLISLDIPLPPSASWPPSSPTFSHQIKLRVSGAEAAVDAAEVGIGAVRLLHYQVADALNAGRLCLLLESYEQEPVPVHLLHASRPQLPQKVRRFLDFASSRMRASLLDNG</sequence>
<proteinExistence type="inferred from homology"/>
<dbReference type="Gene3D" id="3.40.190.290">
    <property type="match status" value="1"/>
</dbReference>
<dbReference type="SUPFAM" id="SSF53850">
    <property type="entry name" value="Periplasmic binding protein-like II"/>
    <property type="match status" value="1"/>
</dbReference>
<evidence type="ECO:0000313" key="6">
    <source>
        <dbReference type="EMBL" id="TGN61755.1"/>
    </source>
</evidence>
<dbReference type="RefSeq" id="WP_135817387.1">
    <property type="nucleotide sequence ID" value="NZ_SRPG01000072.1"/>
</dbReference>
<dbReference type="InterPro" id="IPR005119">
    <property type="entry name" value="LysR_subst-bd"/>
</dbReference>
<dbReference type="GO" id="GO:0003700">
    <property type="term" value="F:DNA-binding transcription factor activity"/>
    <property type="evidence" value="ECO:0007669"/>
    <property type="project" value="InterPro"/>
</dbReference>
<dbReference type="PANTHER" id="PTHR30537">
    <property type="entry name" value="HTH-TYPE TRANSCRIPTIONAL REGULATOR"/>
    <property type="match status" value="1"/>
</dbReference>
<dbReference type="Pfam" id="PF03466">
    <property type="entry name" value="LysR_substrate"/>
    <property type="match status" value="1"/>
</dbReference>
<keyword evidence="2" id="KW-0805">Transcription regulation</keyword>
<dbReference type="Gene3D" id="1.10.10.10">
    <property type="entry name" value="Winged helix-like DNA-binding domain superfamily/Winged helix DNA-binding domain"/>
    <property type="match status" value="1"/>
</dbReference>
<dbReference type="InterPro" id="IPR036390">
    <property type="entry name" value="WH_DNA-bd_sf"/>
</dbReference>